<dbReference type="Pfam" id="PF14474">
    <property type="entry name" value="RTC4"/>
    <property type="match status" value="1"/>
</dbReference>
<evidence type="ECO:0000313" key="2">
    <source>
        <dbReference type="EMBL" id="KAJ7705218.1"/>
    </source>
</evidence>
<dbReference type="Proteomes" id="UP001215598">
    <property type="component" value="Unassembled WGS sequence"/>
</dbReference>
<name>A0AAD7M836_9AGAR</name>
<protein>
    <recommendedName>
        <fullName evidence="1">Restriction of telomere capping protein 4 C-terminal domain-containing protein</fullName>
    </recommendedName>
</protein>
<organism evidence="2 3">
    <name type="scientific">Mycena metata</name>
    <dbReference type="NCBI Taxonomy" id="1033252"/>
    <lineage>
        <taxon>Eukaryota</taxon>
        <taxon>Fungi</taxon>
        <taxon>Dikarya</taxon>
        <taxon>Basidiomycota</taxon>
        <taxon>Agaricomycotina</taxon>
        <taxon>Agaricomycetes</taxon>
        <taxon>Agaricomycetidae</taxon>
        <taxon>Agaricales</taxon>
        <taxon>Marasmiineae</taxon>
        <taxon>Mycenaceae</taxon>
        <taxon>Mycena</taxon>
    </lineage>
</organism>
<evidence type="ECO:0000259" key="1">
    <source>
        <dbReference type="Pfam" id="PF14474"/>
    </source>
</evidence>
<accession>A0AAD7M836</accession>
<feature type="domain" description="Restriction of telomere capping protein 4 C-terminal" evidence="1">
    <location>
        <begin position="10"/>
        <end position="79"/>
    </location>
</feature>
<keyword evidence="3" id="KW-1185">Reference proteome</keyword>
<proteinExistence type="predicted"/>
<dbReference type="AlphaFoldDB" id="A0AAD7M836"/>
<sequence>STGADIPCSFGELGYSVISRTIRTLFPAITIIAQYAPLTWDELIEQVLIPEALICLIVDELQVSPEEAFDILESSTVFG</sequence>
<evidence type="ECO:0000313" key="3">
    <source>
        <dbReference type="Proteomes" id="UP001215598"/>
    </source>
</evidence>
<reference evidence="2" key="1">
    <citation type="submission" date="2023-03" db="EMBL/GenBank/DDBJ databases">
        <title>Massive genome expansion in bonnet fungi (Mycena s.s.) driven by repeated elements and novel gene families across ecological guilds.</title>
        <authorList>
            <consortium name="Lawrence Berkeley National Laboratory"/>
            <person name="Harder C.B."/>
            <person name="Miyauchi S."/>
            <person name="Viragh M."/>
            <person name="Kuo A."/>
            <person name="Thoen E."/>
            <person name="Andreopoulos B."/>
            <person name="Lu D."/>
            <person name="Skrede I."/>
            <person name="Drula E."/>
            <person name="Henrissat B."/>
            <person name="Morin E."/>
            <person name="Kohler A."/>
            <person name="Barry K."/>
            <person name="LaButti K."/>
            <person name="Morin E."/>
            <person name="Salamov A."/>
            <person name="Lipzen A."/>
            <person name="Mereny Z."/>
            <person name="Hegedus B."/>
            <person name="Baldrian P."/>
            <person name="Stursova M."/>
            <person name="Weitz H."/>
            <person name="Taylor A."/>
            <person name="Grigoriev I.V."/>
            <person name="Nagy L.G."/>
            <person name="Martin F."/>
            <person name="Kauserud H."/>
        </authorList>
    </citation>
    <scope>NUCLEOTIDE SEQUENCE</scope>
    <source>
        <strain evidence="2">CBHHK182m</strain>
    </source>
</reference>
<feature type="non-terminal residue" evidence="2">
    <location>
        <position position="79"/>
    </location>
</feature>
<comment type="caution">
    <text evidence="2">The sequence shown here is derived from an EMBL/GenBank/DDBJ whole genome shotgun (WGS) entry which is preliminary data.</text>
</comment>
<gene>
    <name evidence="2" type="ORF">B0H16DRAFT_1207662</name>
</gene>
<feature type="non-terminal residue" evidence="2">
    <location>
        <position position="1"/>
    </location>
</feature>
<dbReference type="InterPro" id="IPR028094">
    <property type="entry name" value="RTC4_C"/>
</dbReference>
<dbReference type="EMBL" id="JARKIB010000475">
    <property type="protein sequence ID" value="KAJ7705218.1"/>
    <property type="molecule type" value="Genomic_DNA"/>
</dbReference>